<proteinExistence type="predicted"/>
<evidence type="ECO:0000313" key="3">
    <source>
        <dbReference type="Proteomes" id="UP000094580"/>
    </source>
</evidence>
<organism evidence="2 3">
    <name type="scientific">Gottfriedia luciferensis</name>
    <dbReference type="NCBI Taxonomy" id="178774"/>
    <lineage>
        <taxon>Bacteria</taxon>
        <taxon>Bacillati</taxon>
        <taxon>Bacillota</taxon>
        <taxon>Bacilli</taxon>
        <taxon>Bacillales</taxon>
        <taxon>Bacillaceae</taxon>
        <taxon>Gottfriedia</taxon>
    </lineage>
</organism>
<dbReference type="InterPro" id="IPR037883">
    <property type="entry name" value="Knr4/Smi1-like_sf"/>
</dbReference>
<protein>
    <recommendedName>
        <fullName evidence="1">Knr4/Smi1-like domain-containing protein</fullName>
    </recommendedName>
</protein>
<dbReference type="EMBL" id="MDKC01000002">
    <property type="protein sequence ID" value="ODG93390.1"/>
    <property type="molecule type" value="Genomic_DNA"/>
</dbReference>
<dbReference type="InterPro" id="IPR018958">
    <property type="entry name" value="Knr4/Smi1-like_dom"/>
</dbReference>
<keyword evidence="3" id="KW-1185">Reference proteome</keyword>
<dbReference type="Pfam" id="PF09346">
    <property type="entry name" value="SMI1_KNR4"/>
    <property type="match status" value="1"/>
</dbReference>
<dbReference type="SUPFAM" id="SSF160631">
    <property type="entry name" value="SMI1/KNR4-like"/>
    <property type="match status" value="1"/>
</dbReference>
<gene>
    <name evidence="2" type="ORF">BED47_03625</name>
</gene>
<evidence type="ECO:0000313" key="2">
    <source>
        <dbReference type="EMBL" id="ODG93390.1"/>
    </source>
</evidence>
<dbReference type="Proteomes" id="UP000094580">
    <property type="component" value="Unassembled WGS sequence"/>
</dbReference>
<dbReference type="RefSeq" id="WP_069032466.1">
    <property type="nucleotide sequence ID" value="NZ_MDKC01000002.1"/>
</dbReference>
<sequence length="99" mass="11721">MQSEWFSRIKGIGIDEVSNENMTIYFIKEEELNEAKKDLSKKIQWPENWLIIGFDDETDDVIFINEESGEVCTAYEFERKWEVVTLYSSLNEFLAAYGY</sequence>
<accession>A0ABX2ZUG9</accession>
<name>A0ABX2ZUG9_9BACI</name>
<evidence type="ECO:0000259" key="1">
    <source>
        <dbReference type="Pfam" id="PF09346"/>
    </source>
</evidence>
<feature type="domain" description="Knr4/Smi1-like" evidence="1">
    <location>
        <begin position="11"/>
        <end position="95"/>
    </location>
</feature>
<reference evidence="2 3" key="1">
    <citation type="submission" date="2016-07" db="EMBL/GenBank/DDBJ databases">
        <authorList>
            <person name="Townsley L."/>
            <person name="Shank E.A."/>
        </authorList>
    </citation>
    <scope>NUCLEOTIDE SEQUENCE [LARGE SCALE GENOMIC DNA]</scope>
    <source>
        <strain evidence="2 3">CH01</strain>
    </source>
</reference>
<comment type="caution">
    <text evidence="2">The sequence shown here is derived from an EMBL/GenBank/DDBJ whole genome shotgun (WGS) entry which is preliminary data.</text>
</comment>